<dbReference type="EMBL" id="CP034550">
    <property type="protein sequence ID" value="QFZ20308.1"/>
    <property type="molecule type" value="Genomic_DNA"/>
</dbReference>
<accession>A0A5Q0H270</accession>
<sequence length="118" mass="12691">MTDTAARLFLVECYLPGAQQDEVAAALRRVLAEGRGSTGFAGCLAIPVDDSYFCMLTGDAPDELELTFRRAGVPFERIVEATRVTPAPPVPPPTAPPVPHQGELPVPQQGERCAFRKV</sequence>
<feature type="region of interest" description="Disordered" evidence="1">
    <location>
        <begin position="84"/>
        <end position="109"/>
    </location>
</feature>
<reference evidence="3" key="1">
    <citation type="journal article" date="2021" name="Curr. Microbiol.">
        <title>Complete genome of nocamycin-producing strain Saccharothrix syringae NRRL B-16468 reveals the biosynthetic potential for secondary metabolites.</title>
        <authorList>
            <person name="Mo X."/>
            <person name="Yang S."/>
        </authorList>
    </citation>
    <scope>NUCLEOTIDE SEQUENCE [LARGE SCALE GENOMIC DNA]</scope>
    <source>
        <strain evidence="3">ATCC 51364 / DSM 43886 / JCM 6844 / KCTC 9398 / NBRC 14523 / NRRL B-16468 / INA 2240</strain>
    </source>
</reference>
<proteinExistence type="predicted"/>
<dbReference type="KEGG" id="ssyi:EKG83_25390"/>
<feature type="compositionally biased region" description="Pro residues" evidence="1">
    <location>
        <begin position="86"/>
        <end position="99"/>
    </location>
</feature>
<name>A0A5Q0H270_SACSY</name>
<organism evidence="2 3">
    <name type="scientific">Saccharothrix syringae</name>
    <name type="common">Nocardiopsis syringae</name>
    <dbReference type="NCBI Taxonomy" id="103733"/>
    <lineage>
        <taxon>Bacteria</taxon>
        <taxon>Bacillati</taxon>
        <taxon>Actinomycetota</taxon>
        <taxon>Actinomycetes</taxon>
        <taxon>Pseudonocardiales</taxon>
        <taxon>Pseudonocardiaceae</taxon>
        <taxon>Saccharothrix</taxon>
    </lineage>
</organism>
<keyword evidence="3" id="KW-1185">Reference proteome</keyword>
<gene>
    <name evidence="2" type="ORF">EKG83_25390</name>
</gene>
<evidence type="ECO:0000313" key="2">
    <source>
        <dbReference type="EMBL" id="QFZ20308.1"/>
    </source>
</evidence>
<dbReference type="OrthoDB" id="3693706at2"/>
<protein>
    <recommendedName>
        <fullName evidence="4">DUF4242 domain-containing protein</fullName>
    </recommendedName>
</protein>
<evidence type="ECO:0008006" key="4">
    <source>
        <dbReference type="Google" id="ProtNLM"/>
    </source>
</evidence>
<dbReference type="Proteomes" id="UP000325787">
    <property type="component" value="Chromosome"/>
</dbReference>
<dbReference type="RefSeq" id="WP_153278371.1">
    <property type="nucleotide sequence ID" value="NZ_CP034550.1"/>
</dbReference>
<dbReference type="AlphaFoldDB" id="A0A5Q0H270"/>
<evidence type="ECO:0000313" key="3">
    <source>
        <dbReference type="Proteomes" id="UP000325787"/>
    </source>
</evidence>
<evidence type="ECO:0000256" key="1">
    <source>
        <dbReference type="SAM" id="MobiDB-lite"/>
    </source>
</evidence>